<keyword evidence="1" id="KW-0175">Coiled coil</keyword>
<evidence type="ECO:0000256" key="2">
    <source>
        <dbReference type="SAM" id="MobiDB-lite"/>
    </source>
</evidence>
<dbReference type="Pfam" id="PF08202">
    <property type="entry name" value="MIS13"/>
    <property type="match status" value="1"/>
</dbReference>
<evidence type="ECO:0000313" key="4">
    <source>
        <dbReference type="Proteomes" id="UP001172681"/>
    </source>
</evidence>
<proteinExistence type="predicted"/>
<dbReference type="GO" id="GO:0000444">
    <property type="term" value="C:MIS12/MIND type complex"/>
    <property type="evidence" value="ECO:0007669"/>
    <property type="project" value="InterPro"/>
</dbReference>
<comment type="caution">
    <text evidence="3">The sequence shown here is derived from an EMBL/GenBank/DDBJ whole genome shotgun (WGS) entry which is preliminary data.</text>
</comment>
<feature type="compositionally biased region" description="Polar residues" evidence="2">
    <location>
        <begin position="39"/>
        <end position="60"/>
    </location>
</feature>
<feature type="compositionally biased region" description="Basic and acidic residues" evidence="2">
    <location>
        <begin position="106"/>
        <end position="144"/>
    </location>
</feature>
<sequence>MTALVARQPLQPLPMSATQRPSRRLSARVQDKDDAVTAASAQINGNARMVGSTSRTSRTQGARGGNEKKRKIGESSKRTRDEHHASNALSDYDEEDDGFMFRRVKSKPEPKTTEKRNEHASEEVEPQRKLTEEEPIQKSEEQPIHHQQPTKRANRLSFSTPGPKEQTAVRRSKRLSGDKARHGGSPSMSAHPKARRKSKETRAERPREEPPKELPAQRESQHSRQSPKRAQATASAETQPSAQNKEMGTGPSDVPSQIPSEHEDTNRSAPHEDHSATKISLPFADTPVIKRNKAMREGKSGKGERRSSLGLRGRRASSLIESGNSNALPHKEVEIPDFYKHIESEGLPEPRRMRQLLTWCATRALDEKPMGTDFEDSSARSAARVIQEELLKDLSNESKLSDWFTREDEPVQSKPLPQRPNPKNIQNMEKIAELEEQIKRLRSEKEALENLLRRPPISNSDQIQESIKSNDNNLDQRLLSETDITALDSLPATSTSSDQVSKCLNRLYDSLGPTIDQFADGIHTIGQYRQAADNVASRALAICAERLSRQENEGRKKALPDAQGTPPKDLGGVLRSLSRAER</sequence>
<dbReference type="PANTHER" id="PTHR14778">
    <property type="entry name" value="KINETOCHORE-ASSOCIATED PROTEIN DSN1 HOMOLOG"/>
    <property type="match status" value="1"/>
</dbReference>
<feature type="coiled-coil region" evidence="1">
    <location>
        <begin position="424"/>
        <end position="454"/>
    </location>
</feature>
<evidence type="ECO:0008006" key="5">
    <source>
        <dbReference type="Google" id="ProtNLM"/>
    </source>
</evidence>
<dbReference type="Proteomes" id="UP001172681">
    <property type="component" value="Unassembled WGS sequence"/>
</dbReference>
<keyword evidence="4" id="KW-1185">Reference proteome</keyword>
<feature type="region of interest" description="Disordered" evidence="2">
    <location>
        <begin position="550"/>
        <end position="582"/>
    </location>
</feature>
<evidence type="ECO:0000256" key="1">
    <source>
        <dbReference type="SAM" id="Coils"/>
    </source>
</evidence>
<feature type="compositionally biased region" description="Basic and acidic residues" evidence="2">
    <location>
        <begin position="200"/>
        <end position="222"/>
    </location>
</feature>
<feature type="compositionally biased region" description="Basic and acidic residues" evidence="2">
    <location>
        <begin position="550"/>
        <end position="559"/>
    </location>
</feature>
<dbReference type="EMBL" id="JAPDRN010000103">
    <property type="protein sequence ID" value="KAJ9622961.1"/>
    <property type="molecule type" value="Genomic_DNA"/>
</dbReference>
<feature type="region of interest" description="Disordered" evidence="2">
    <location>
        <begin position="401"/>
        <end position="423"/>
    </location>
</feature>
<reference evidence="3" key="1">
    <citation type="submission" date="2022-10" db="EMBL/GenBank/DDBJ databases">
        <title>Culturing micro-colonial fungi from biological soil crusts in the Mojave desert and describing Neophaeococcomyces mojavensis, and introducing the new genera and species Taxawa tesnikishii.</title>
        <authorList>
            <person name="Kurbessoian T."/>
            <person name="Stajich J.E."/>
        </authorList>
    </citation>
    <scope>NUCLEOTIDE SEQUENCE</scope>
    <source>
        <strain evidence="3">TK_35</strain>
    </source>
</reference>
<feature type="compositionally biased region" description="Basic and acidic residues" evidence="2">
    <location>
        <begin position="294"/>
        <end position="307"/>
    </location>
</feature>
<dbReference type="PANTHER" id="PTHR14778:SF2">
    <property type="entry name" value="KINETOCHORE-ASSOCIATED PROTEIN DSN1 HOMOLOG"/>
    <property type="match status" value="1"/>
</dbReference>
<feature type="compositionally biased region" description="Polar residues" evidence="2">
    <location>
        <begin position="232"/>
        <end position="246"/>
    </location>
</feature>
<feature type="compositionally biased region" description="Basic and acidic residues" evidence="2">
    <location>
        <begin position="260"/>
        <end position="276"/>
    </location>
</feature>
<evidence type="ECO:0000313" key="3">
    <source>
        <dbReference type="EMBL" id="KAJ9622961.1"/>
    </source>
</evidence>
<dbReference type="GO" id="GO:0051301">
    <property type="term" value="P:cell division"/>
    <property type="evidence" value="ECO:0007669"/>
    <property type="project" value="InterPro"/>
</dbReference>
<dbReference type="InterPro" id="IPR013218">
    <property type="entry name" value="Dsn1/Mis13"/>
</dbReference>
<feature type="region of interest" description="Disordered" evidence="2">
    <location>
        <begin position="1"/>
        <end position="325"/>
    </location>
</feature>
<feature type="compositionally biased region" description="Basic and acidic residues" evidence="2">
    <location>
        <begin position="401"/>
        <end position="411"/>
    </location>
</feature>
<accession>A0AA39CTC1</accession>
<dbReference type="GO" id="GO:0007059">
    <property type="term" value="P:chromosome segregation"/>
    <property type="evidence" value="ECO:0007669"/>
    <property type="project" value="InterPro"/>
</dbReference>
<feature type="compositionally biased region" description="Basic and acidic residues" evidence="2">
    <location>
        <begin position="72"/>
        <end position="85"/>
    </location>
</feature>
<name>A0AA39CTC1_9EURO</name>
<protein>
    <recommendedName>
        <fullName evidence="5">Mis12-Mtw1 family protein</fullName>
    </recommendedName>
</protein>
<gene>
    <name evidence="3" type="ORF">H2204_011305</name>
</gene>
<organism evidence="3 4">
    <name type="scientific">Knufia peltigerae</name>
    <dbReference type="NCBI Taxonomy" id="1002370"/>
    <lineage>
        <taxon>Eukaryota</taxon>
        <taxon>Fungi</taxon>
        <taxon>Dikarya</taxon>
        <taxon>Ascomycota</taxon>
        <taxon>Pezizomycotina</taxon>
        <taxon>Eurotiomycetes</taxon>
        <taxon>Chaetothyriomycetidae</taxon>
        <taxon>Chaetothyriales</taxon>
        <taxon>Trichomeriaceae</taxon>
        <taxon>Knufia</taxon>
    </lineage>
</organism>
<dbReference type="AlphaFoldDB" id="A0AA39CTC1"/>